<evidence type="ECO:0008006" key="6">
    <source>
        <dbReference type="Google" id="ProtNLM"/>
    </source>
</evidence>
<dbReference type="InterPro" id="IPR019140">
    <property type="entry name" value="MCM_complex-bd"/>
</dbReference>
<dbReference type="Pfam" id="PF09739">
    <property type="entry name" value="MCM_bind"/>
    <property type="match status" value="1"/>
</dbReference>
<feature type="compositionally biased region" description="Basic and acidic residues" evidence="3">
    <location>
        <begin position="504"/>
        <end position="517"/>
    </location>
</feature>
<accession>A0A427Y562</accession>
<organism evidence="4 5">
    <name type="scientific">Apiotrichum porosum</name>
    <dbReference type="NCBI Taxonomy" id="105984"/>
    <lineage>
        <taxon>Eukaryota</taxon>
        <taxon>Fungi</taxon>
        <taxon>Dikarya</taxon>
        <taxon>Basidiomycota</taxon>
        <taxon>Agaricomycotina</taxon>
        <taxon>Tremellomycetes</taxon>
        <taxon>Trichosporonales</taxon>
        <taxon>Trichosporonaceae</taxon>
        <taxon>Apiotrichum</taxon>
    </lineage>
</organism>
<dbReference type="GeneID" id="39589006"/>
<dbReference type="STRING" id="105984.A0A427Y562"/>
<keyword evidence="2" id="KW-0539">Nucleus</keyword>
<dbReference type="PANTHER" id="PTHR13489:SF0">
    <property type="entry name" value="MINI-CHROMOSOME MAINTENANCE COMPLEX-BINDING PROTEIN"/>
    <property type="match status" value="1"/>
</dbReference>
<proteinExistence type="predicted"/>
<keyword evidence="5" id="KW-1185">Reference proteome</keyword>
<evidence type="ECO:0000256" key="3">
    <source>
        <dbReference type="SAM" id="MobiDB-lite"/>
    </source>
</evidence>
<gene>
    <name evidence="4" type="ORF">EHS24_004463</name>
</gene>
<feature type="region of interest" description="Disordered" evidence="3">
    <location>
        <begin position="504"/>
        <end position="537"/>
    </location>
</feature>
<sequence length="537" mass="55809">MTTNMLPVDTIVRIALREHDGESPDVTAYTEHITAALAKPDEIPVFSSTSSPLSLVRFRCLLQDTGYPAEVYLPGDDAEEAEASSSSQVDWGKLQERWVGWAVEVPGEQQWAKESSASTSSITADLAALSVSSSATALPPVVKNKYPLAALGVDNYLGALLKVYDADASFRPASAYDVVGIVSAAPVPTPYAADGEDEPPLVPAIHVISAPTPAFPPAELPQDGEATRAALVAHLASAFFPPDVVAAELLVLALIAAPATRAGGLPLGTLALNIVRPTPSATLEHVLAHLTPALVPLPISLPLLHGATFTPSSSDGTSLAPGLLQLAPNTLLLVDEDGLGDGGALAERAVKNVQALTQAITDQTVRYEYPYMDGLKMECSLRCIVTSEATSLLPSDVSVPATLATSAPSAPEADLAKFRSYLSYAGGAAHAGTFSIPAAVGEAVQDAFVEDRRVAGTGGAAAAEARLTRRMKVARLLALSHASAELSRDVWDRAVEIDAEVEKRVSARDAERREKKLGAPTVNGTDAAAATTPTAAA</sequence>
<dbReference type="RefSeq" id="XP_028479011.1">
    <property type="nucleotide sequence ID" value="XM_028620039.1"/>
</dbReference>
<evidence type="ECO:0000256" key="1">
    <source>
        <dbReference type="ARBA" id="ARBA00004123"/>
    </source>
</evidence>
<reference evidence="4 5" key="1">
    <citation type="submission" date="2018-11" db="EMBL/GenBank/DDBJ databases">
        <title>Genome sequence of Apiotrichum porosum DSM 27194.</title>
        <authorList>
            <person name="Aliyu H."/>
            <person name="Gorte O."/>
            <person name="Ochsenreither K."/>
        </authorList>
    </citation>
    <scope>NUCLEOTIDE SEQUENCE [LARGE SCALE GENOMIC DNA]</scope>
    <source>
        <strain evidence="4 5">DSM 27194</strain>
    </source>
</reference>
<dbReference type="Proteomes" id="UP000279236">
    <property type="component" value="Unassembled WGS sequence"/>
</dbReference>
<dbReference type="EMBL" id="RSCE01000002">
    <property type="protein sequence ID" value="RSH86226.1"/>
    <property type="molecule type" value="Genomic_DNA"/>
</dbReference>
<feature type="compositionally biased region" description="Low complexity" evidence="3">
    <location>
        <begin position="525"/>
        <end position="537"/>
    </location>
</feature>
<evidence type="ECO:0000313" key="4">
    <source>
        <dbReference type="EMBL" id="RSH86226.1"/>
    </source>
</evidence>
<comment type="caution">
    <text evidence="4">The sequence shown here is derived from an EMBL/GenBank/DDBJ whole genome shotgun (WGS) entry which is preliminary data.</text>
</comment>
<protein>
    <recommendedName>
        <fullName evidence="6">Mini-chromosome maintenance complex-binding protein</fullName>
    </recommendedName>
</protein>
<dbReference type="PANTHER" id="PTHR13489">
    <property type="entry name" value="MINI-CHROMOSOME MAINTENANCE COMPLEX-BINDING PROTEIN"/>
    <property type="match status" value="1"/>
</dbReference>
<evidence type="ECO:0000256" key="2">
    <source>
        <dbReference type="ARBA" id="ARBA00023242"/>
    </source>
</evidence>
<name>A0A427Y562_9TREE</name>
<dbReference type="GO" id="GO:0006261">
    <property type="term" value="P:DNA-templated DNA replication"/>
    <property type="evidence" value="ECO:0007669"/>
    <property type="project" value="TreeGrafter"/>
</dbReference>
<dbReference type="AlphaFoldDB" id="A0A427Y562"/>
<dbReference type="GO" id="GO:0003682">
    <property type="term" value="F:chromatin binding"/>
    <property type="evidence" value="ECO:0007669"/>
    <property type="project" value="TreeGrafter"/>
</dbReference>
<dbReference type="OrthoDB" id="329666at2759"/>
<dbReference type="GO" id="GO:0005634">
    <property type="term" value="C:nucleus"/>
    <property type="evidence" value="ECO:0007669"/>
    <property type="project" value="UniProtKB-SubCell"/>
</dbReference>
<comment type="subcellular location">
    <subcellularLocation>
        <location evidence="1">Nucleus</location>
    </subcellularLocation>
</comment>
<evidence type="ECO:0000313" key="5">
    <source>
        <dbReference type="Proteomes" id="UP000279236"/>
    </source>
</evidence>